<dbReference type="Proteomes" id="UP001155079">
    <property type="component" value="Unassembled WGS sequence"/>
</dbReference>
<accession>A0ABT0VC28</accession>
<dbReference type="Pfam" id="PF22014">
    <property type="entry name" value="DUF6932"/>
    <property type="match status" value="1"/>
</dbReference>
<dbReference type="EMBL" id="JAMQAY010000009">
    <property type="protein sequence ID" value="MCM2403427.1"/>
    <property type="molecule type" value="Genomic_DNA"/>
</dbReference>
<evidence type="ECO:0000313" key="2">
    <source>
        <dbReference type="Proteomes" id="UP001155079"/>
    </source>
</evidence>
<evidence type="ECO:0000313" key="1">
    <source>
        <dbReference type="EMBL" id="MCM2403427.1"/>
    </source>
</evidence>
<dbReference type="RefSeq" id="WP_250946349.1">
    <property type="nucleotide sequence ID" value="NZ_JAMQAY010000009.1"/>
</dbReference>
<proteinExistence type="predicted"/>
<dbReference type="InterPro" id="IPR053860">
    <property type="entry name" value="DUF6932"/>
</dbReference>
<name>A0ABT0VC28_9HYPH</name>
<reference evidence="1 2" key="1">
    <citation type="submission" date="2022-06" db="EMBL/GenBank/DDBJ databases">
        <authorList>
            <person name="Sun Q."/>
        </authorList>
    </citation>
    <scope>NUCLEOTIDE SEQUENCE [LARGE SCALE GENOMIC DNA]</scope>
    <source>
        <strain evidence="1 2">S153</strain>
    </source>
</reference>
<protein>
    <submittedName>
        <fullName evidence="1">Uncharacterized protein</fullName>
    </submittedName>
</protein>
<organism evidence="1 2">
    <name type="scientific">Ciceribacter sichuanensis</name>
    <dbReference type="NCBI Taxonomy" id="2949647"/>
    <lineage>
        <taxon>Bacteria</taxon>
        <taxon>Pseudomonadati</taxon>
        <taxon>Pseudomonadota</taxon>
        <taxon>Alphaproteobacteria</taxon>
        <taxon>Hyphomicrobiales</taxon>
        <taxon>Rhizobiaceae</taxon>
        <taxon>Ciceribacter</taxon>
    </lineage>
</organism>
<keyword evidence="2" id="KW-1185">Reference proteome</keyword>
<gene>
    <name evidence="1" type="ORF">NBH20_19830</name>
</gene>
<sequence length="190" mass="21759">MIPSWNLAGLIPPIRPGEEGHGTDRSPYNATFSEVIEHFGITPDRLAILTGLLGYRQALYNIGITEGFQWLDGSFVEDVETLKGRSPNDVDVVTFFRLPAGQTHDELFEQAQHLFDIQHTKQHYRVDGYPMIIGDQLEGWHVDQISYWYSMWSHTREQNWKGFVRVELNPDGDEVASQLLQSMQVAEVEL</sequence>
<comment type="caution">
    <text evidence="1">The sequence shown here is derived from an EMBL/GenBank/DDBJ whole genome shotgun (WGS) entry which is preliminary data.</text>
</comment>